<organism evidence="5 6">
    <name type="scientific">Ceriporiopsis subvermispora (strain B)</name>
    <name type="common">White-rot fungus</name>
    <name type="synonym">Gelatoporia subvermispora</name>
    <dbReference type="NCBI Taxonomy" id="914234"/>
    <lineage>
        <taxon>Eukaryota</taxon>
        <taxon>Fungi</taxon>
        <taxon>Dikarya</taxon>
        <taxon>Basidiomycota</taxon>
        <taxon>Agaricomycotina</taxon>
        <taxon>Agaricomycetes</taxon>
        <taxon>Polyporales</taxon>
        <taxon>Gelatoporiaceae</taxon>
        <taxon>Gelatoporia</taxon>
    </lineage>
</organism>
<sequence>MGINITFLSPIEPSDWVSQSIPYSYVYMDATSIDGQSHHVIVYADVSAEWVSGNRGDNVTWNTTVTSSAIYHAVKAASPTLLGENFGQANDGILYHGMLSGPDVTYQSGFGQDLRAQFQTHGVLANTQDSDFRNITTNQPAFALSADLGSISSTSTPVVWILAYVRDPTIEYVTSDGTSQQRSPYYVTQYTSSADAVLDALINFTETSQRAQSLDNSIIQNATKISPQYADLVSLAARQVFGAIDITVSAGSDGQWNSSDVQIFMKDIGNTQRVNPVEVLYQAFPMFLYLNSSLGKPLLEPLLQYESSSQFSLAYAAADLGTKYPQALGNNSDHPQGLEQTGNMLIMTYAQARTSGDGSLISRYYDLLRGWTEYVSNNTLQPTASQQSADQQSIAGSSNLAVKGIIAIQAMAEMSRALGESDDAELFGQRAKAFMTNWESLAFSSDQSHLLMDYGDESSWALMYNLYPDRLLGTNLVNSSIYQQQSTFYGNLPAGAFGLGIDSEQDAVGNSAWMLFYGAAAAEADGLQSLISMAWSHASSNQSQGVFPTTYDLSTGNLTGGSASPAQGAMFAPLALSVSNKTITIPSSSTSGISSSSPSASGHSSKSANIGAIVGGVIGGLSVIGCVVGALFIMRSRSRKRDAARKTSYDGLAEPEPFYDSAPAALPSASDIPRDAPLHTTSPVITPLAEDLRVISPSKMREYMLSRNMMTGPTPGASTGSGETAQPLSSVHPPSTDSAASHGAIASLQTELESLRRVVHDLQADRMEPPPGYTG</sequence>
<evidence type="ECO:0008006" key="7">
    <source>
        <dbReference type="Google" id="ProtNLM"/>
    </source>
</evidence>
<dbReference type="PANTHER" id="PTHR31987">
    <property type="entry name" value="GLUTAMINASE A-RELATED"/>
    <property type="match status" value="1"/>
</dbReference>
<dbReference type="OrthoDB" id="3918848at2759"/>
<evidence type="ECO:0000256" key="1">
    <source>
        <dbReference type="SAM" id="MobiDB-lite"/>
    </source>
</evidence>
<dbReference type="Gene3D" id="1.50.10.10">
    <property type="match status" value="1"/>
</dbReference>
<dbReference type="InterPro" id="IPR052743">
    <property type="entry name" value="Glutaminase_GtaA"/>
</dbReference>
<name>M2REX0_CERS8</name>
<evidence type="ECO:0000313" key="6">
    <source>
        <dbReference type="Proteomes" id="UP000016930"/>
    </source>
</evidence>
<feature type="region of interest" description="Disordered" evidence="1">
    <location>
        <begin position="643"/>
        <end position="682"/>
    </location>
</feature>
<keyword evidence="2" id="KW-1133">Transmembrane helix</keyword>
<dbReference type="AlphaFoldDB" id="M2REX0"/>
<gene>
    <name evidence="5" type="ORF">CERSUDRAFT_114039</name>
</gene>
<accession>M2REX0</accession>
<keyword evidence="2" id="KW-0812">Transmembrane</keyword>
<feature type="region of interest" description="Disordered" evidence="1">
    <location>
        <begin position="586"/>
        <end position="605"/>
    </location>
</feature>
<evidence type="ECO:0000313" key="5">
    <source>
        <dbReference type="EMBL" id="EMD37366.1"/>
    </source>
</evidence>
<dbReference type="HOGENOM" id="CLU_008020_0_0_1"/>
<feature type="region of interest" description="Disordered" evidence="1">
    <location>
        <begin position="710"/>
        <end position="744"/>
    </location>
</feature>
<protein>
    <recommendedName>
        <fullName evidence="7">DUF1793-domain-containing protein</fullName>
    </recommendedName>
</protein>
<feature type="compositionally biased region" description="Low complexity" evidence="1">
    <location>
        <begin position="661"/>
        <end position="670"/>
    </location>
</feature>
<evidence type="ECO:0000259" key="4">
    <source>
        <dbReference type="Pfam" id="PF17168"/>
    </source>
</evidence>
<feature type="compositionally biased region" description="Polar residues" evidence="1">
    <location>
        <begin position="726"/>
        <end position="739"/>
    </location>
</feature>
<dbReference type="InterPro" id="IPR032514">
    <property type="entry name" value="GtaA_central"/>
</dbReference>
<evidence type="ECO:0000259" key="3">
    <source>
        <dbReference type="Pfam" id="PF16335"/>
    </source>
</evidence>
<dbReference type="GO" id="GO:0003824">
    <property type="term" value="F:catalytic activity"/>
    <property type="evidence" value="ECO:0007669"/>
    <property type="project" value="UniProtKB-ARBA"/>
</dbReference>
<dbReference type="EMBL" id="KB445796">
    <property type="protein sequence ID" value="EMD37366.1"/>
    <property type="molecule type" value="Genomic_DNA"/>
</dbReference>
<dbReference type="GO" id="GO:0005975">
    <property type="term" value="P:carbohydrate metabolic process"/>
    <property type="evidence" value="ECO:0007669"/>
    <property type="project" value="InterPro"/>
</dbReference>
<feature type="domain" description="Glutaminase A N-terminal" evidence="4">
    <location>
        <begin position="3"/>
        <end position="220"/>
    </location>
</feature>
<dbReference type="Pfam" id="PF17168">
    <property type="entry name" value="DUF5127"/>
    <property type="match status" value="1"/>
</dbReference>
<keyword evidence="6" id="KW-1185">Reference proteome</keyword>
<proteinExistence type="predicted"/>
<dbReference type="InterPro" id="IPR008928">
    <property type="entry name" value="6-hairpin_glycosidase_sf"/>
</dbReference>
<feature type="transmembrane region" description="Helical" evidence="2">
    <location>
        <begin position="610"/>
        <end position="633"/>
    </location>
</feature>
<dbReference type="PANTHER" id="PTHR31987:SF1">
    <property type="entry name" value="GLUTAMINASE A"/>
    <property type="match status" value="1"/>
</dbReference>
<dbReference type="STRING" id="914234.M2REX0"/>
<dbReference type="Proteomes" id="UP000016930">
    <property type="component" value="Unassembled WGS sequence"/>
</dbReference>
<dbReference type="SUPFAM" id="SSF48208">
    <property type="entry name" value="Six-hairpin glycosidases"/>
    <property type="match status" value="1"/>
</dbReference>
<feature type="domain" description="Glutaminase A central" evidence="3">
    <location>
        <begin position="226"/>
        <end position="573"/>
    </location>
</feature>
<feature type="compositionally biased region" description="Low complexity" evidence="1">
    <location>
        <begin position="711"/>
        <end position="725"/>
    </location>
</feature>
<dbReference type="Pfam" id="PF16335">
    <property type="entry name" value="GtaA_6_Hairpin"/>
    <property type="match status" value="1"/>
</dbReference>
<dbReference type="InterPro" id="IPR033433">
    <property type="entry name" value="GtaA_N"/>
</dbReference>
<reference evidence="5 6" key="1">
    <citation type="journal article" date="2012" name="Proc. Natl. Acad. Sci. U.S.A.">
        <title>Comparative genomics of Ceriporiopsis subvermispora and Phanerochaete chrysosporium provide insight into selective ligninolysis.</title>
        <authorList>
            <person name="Fernandez-Fueyo E."/>
            <person name="Ruiz-Duenas F.J."/>
            <person name="Ferreira P."/>
            <person name="Floudas D."/>
            <person name="Hibbett D.S."/>
            <person name="Canessa P."/>
            <person name="Larrondo L.F."/>
            <person name="James T.Y."/>
            <person name="Seelenfreund D."/>
            <person name="Lobos S."/>
            <person name="Polanco R."/>
            <person name="Tello M."/>
            <person name="Honda Y."/>
            <person name="Watanabe T."/>
            <person name="Watanabe T."/>
            <person name="Ryu J.S."/>
            <person name="Kubicek C.P."/>
            <person name="Schmoll M."/>
            <person name="Gaskell J."/>
            <person name="Hammel K.E."/>
            <person name="St John F.J."/>
            <person name="Vanden Wymelenberg A."/>
            <person name="Sabat G."/>
            <person name="Splinter BonDurant S."/>
            <person name="Syed K."/>
            <person name="Yadav J.S."/>
            <person name="Doddapaneni H."/>
            <person name="Subramanian V."/>
            <person name="Lavin J.L."/>
            <person name="Oguiza J.A."/>
            <person name="Perez G."/>
            <person name="Pisabarro A.G."/>
            <person name="Ramirez L."/>
            <person name="Santoyo F."/>
            <person name="Master E."/>
            <person name="Coutinho P.M."/>
            <person name="Henrissat B."/>
            <person name="Lombard V."/>
            <person name="Magnuson J.K."/>
            <person name="Kuees U."/>
            <person name="Hori C."/>
            <person name="Igarashi K."/>
            <person name="Samejima M."/>
            <person name="Held B.W."/>
            <person name="Barry K.W."/>
            <person name="LaButti K.M."/>
            <person name="Lapidus A."/>
            <person name="Lindquist E.A."/>
            <person name="Lucas S.M."/>
            <person name="Riley R."/>
            <person name="Salamov A.A."/>
            <person name="Hoffmeister D."/>
            <person name="Schwenk D."/>
            <person name="Hadar Y."/>
            <person name="Yarden O."/>
            <person name="de Vries R.P."/>
            <person name="Wiebenga A."/>
            <person name="Stenlid J."/>
            <person name="Eastwood D."/>
            <person name="Grigoriev I.V."/>
            <person name="Berka R.M."/>
            <person name="Blanchette R.A."/>
            <person name="Kersten P."/>
            <person name="Martinez A.T."/>
            <person name="Vicuna R."/>
            <person name="Cullen D."/>
        </authorList>
    </citation>
    <scope>NUCLEOTIDE SEQUENCE [LARGE SCALE GENOMIC DNA]</scope>
    <source>
        <strain evidence="5 6">B</strain>
    </source>
</reference>
<dbReference type="InterPro" id="IPR012341">
    <property type="entry name" value="6hp_glycosidase-like_sf"/>
</dbReference>
<keyword evidence="2" id="KW-0472">Membrane</keyword>
<evidence type="ECO:0000256" key="2">
    <source>
        <dbReference type="SAM" id="Phobius"/>
    </source>
</evidence>